<dbReference type="HAMAP" id="MF_01054">
    <property type="entry name" value="UPF0237"/>
    <property type="match status" value="1"/>
</dbReference>
<dbReference type="SUPFAM" id="SSF55021">
    <property type="entry name" value="ACT-like"/>
    <property type="match status" value="1"/>
</dbReference>
<dbReference type="Proteomes" id="UP000019243">
    <property type="component" value="Unassembled WGS sequence"/>
</dbReference>
<dbReference type="InterPro" id="IPR002912">
    <property type="entry name" value="ACT_dom"/>
</dbReference>
<feature type="domain" description="ACT" evidence="2">
    <location>
        <begin position="4"/>
        <end position="78"/>
    </location>
</feature>
<dbReference type="OrthoDB" id="9803078at2"/>
<keyword evidence="4" id="KW-1185">Reference proteome</keyword>
<gene>
    <name evidence="3" type="ORF">BCAMP_05449</name>
</gene>
<proteinExistence type="inferred from homology"/>
<accession>W7D537</accession>
<comment type="caution">
    <text evidence="3">The sequence shown here is derived from an EMBL/GenBank/DDBJ whole genome shotgun (WGS) entry which is preliminary data.</text>
</comment>
<evidence type="ECO:0000313" key="3">
    <source>
        <dbReference type="EMBL" id="EUJ40373.1"/>
    </source>
</evidence>
<dbReference type="InterPro" id="IPR045865">
    <property type="entry name" value="ACT-like_dom_sf"/>
</dbReference>
<reference evidence="3 4" key="1">
    <citation type="submission" date="2012-12" db="EMBL/GenBank/DDBJ databases">
        <title>Novel taxa of Listeriaceae from agricultural environments in the United States.</title>
        <authorList>
            <person name="den Bakker H.C."/>
            <person name="Allred A."/>
            <person name="Warchocki S."/>
            <person name="Wright E.M."/>
            <person name="Burrell A."/>
            <person name="Nightingale K.K."/>
            <person name="Kephart D."/>
            <person name="Wiedmann M."/>
        </authorList>
    </citation>
    <scope>NUCLEOTIDE SEQUENCE [LARGE SCALE GENOMIC DNA]</scope>
    <source>
        <strain evidence="3 4">FSL F6-1037</strain>
    </source>
</reference>
<dbReference type="STRING" id="1265861.BCAMP_05449"/>
<dbReference type="EMBL" id="AODH01000019">
    <property type="protein sequence ID" value="EUJ40373.1"/>
    <property type="molecule type" value="Genomic_DNA"/>
</dbReference>
<dbReference type="Gene3D" id="3.30.70.260">
    <property type="match status" value="1"/>
</dbReference>
<evidence type="ECO:0000256" key="1">
    <source>
        <dbReference type="HAMAP-Rule" id="MF_01054"/>
    </source>
</evidence>
<dbReference type="RefSeq" id="WP_035314154.1">
    <property type="nucleotide sequence ID" value="NZ_AODH01000019.1"/>
</dbReference>
<protein>
    <recommendedName>
        <fullName evidence="1">UPF0237 protein BCAMP_05449</fullName>
    </recommendedName>
</protein>
<evidence type="ECO:0000259" key="2">
    <source>
        <dbReference type="PROSITE" id="PS51671"/>
    </source>
</evidence>
<dbReference type="InterPro" id="IPR022986">
    <property type="entry name" value="UPF0237_ACT"/>
</dbReference>
<evidence type="ECO:0000313" key="4">
    <source>
        <dbReference type="Proteomes" id="UP000019243"/>
    </source>
</evidence>
<dbReference type="PROSITE" id="PS51671">
    <property type="entry name" value="ACT"/>
    <property type="match status" value="1"/>
</dbReference>
<dbReference type="AlphaFoldDB" id="W7D537"/>
<dbReference type="NCBIfam" id="NF001220">
    <property type="entry name" value="PRK00194.1"/>
    <property type="match status" value="1"/>
</dbReference>
<sequence>MKAIVTVIGRDGTGIIAGVSALLAAEKINILNVSQTILDGNFTMMMTVDLVEADNTLETVKAKASVLAETLKVHIVIQNQAIFDRMHQI</sequence>
<organism evidence="3 4">
    <name type="scientific">Brochothrix campestris FSL F6-1037</name>
    <dbReference type="NCBI Taxonomy" id="1265861"/>
    <lineage>
        <taxon>Bacteria</taxon>
        <taxon>Bacillati</taxon>
        <taxon>Bacillota</taxon>
        <taxon>Bacilli</taxon>
        <taxon>Bacillales</taxon>
        <taxon>Listeriaceae</taxon>
        <taxon>Brochothrix</taxon>
    </lineage>
</organism>
<name>W7D537_9LIST</name>
<comment type="similarity">
    <text evidence="1">Belongs to the UPF0237 family.</text>
</comment>
<dbReference type="Pfam" id="PF13740">
    <property type="entry name" value="ACT_6"/>
    <property type="match status" value="1"/>
</dbReference>